<sequence>MAELVGKDHNQSQDHSCVLHHLTDSIRLRNAQNKLHVNFNATVLIKIPHPAWLSSSTSPQSPPSDKAKALWRTLAVKGSQKVPLIIRLLWKQEIFPEEWSHVSESLGQVLCKSQLWHHLGLFTSLEIPSHHIIYITFTSSHYTSLPPTLHLPTSSIQSIHWVFDFSPYANRPKSAGLRFDHIQPLFDACVNLFLNNKAGSLSLTGGLFHLRSSMASVEAITSTLARYASQCDDYTLFRSRIKQIKDKIGYAGPIAEQAIDLQKALSTQVYHQILKALQGTRLKKKTHYRSSSLAENELLAQPLEKFQDLFDGTRNMLSQDDNDDDEGMMEDNNEDERSDFEDLFDEGEDNNEDERSDFEDLFDEGEDNYSDFEDLLEETREIRQDIGNDMTPDSPTPALNSTSQQDQMPSAQRGYNMASECSDFGFTLLEDSYTTVPSQQYCTPPLADNDEEYDHFTDLEAPLTPFLSSSPIQNTTQTLTMRPRPSQPFWENEESLIMLF</sequence>
<feature type="region of interest" description="Disordered" evidence="1">
    <location>
        <begin position="386"/>
        <end position="415"/>
    </location>
</feature>
<feature type="compositionally biased region" description="Polar residues" evidence="1">
    <location>
        <begin position="391"/>
        <end position="410"/>
    </location>
</feature>
<evidence type="ECO:0000256" key="1">
    <source>
        <dbReference type="SAM" id="MobiDB-lite"/>
    </source>
</evidence>
<reference evidence="2 3" key="1">
    <citation type="submission" date="2019-10" db="EMBL/GenBank/DDBJ databases">
        <authorList>
            <person name="Palmer J.M."/>
        </authorList>
    </citation>
    <scope>NUCLEOTIDE SEQUENCE [LARGE SCALE GENOMIC DNA]</scope>
    <source>
        <strain evidence="2 3">TWF506</strain>
    </source>
</reference>
<accession>A0AAN8P3Q7</accession>
<organism evidence="2 3">
    <name type="scientific">Arthrobotrys conoides</name>
    <dbReference type="NCBI Taxonomy" id="74498"/>
    <lineage>
        <taxon>Eukaryota</taxon>
        <taxon>Fungi</taxon>
        <taxon>Dikarya</taxon>
        <taxon>Ascomycota</taxon>
        <taxon>Pezizomycotina</taxon>
        <taxon>Orbiliomycetes</taxon>
        <taxon>Orbiliales</taxon>
        <taxon>Orbiliaceae</taxon>
        <taxon>Arthrobotrys</taxon>
    </lineage>
</organism>
<name>A0AAN8P3Q7_9PEZI</name>
<feature type="compositionally biased region" description="Acidic residues" evidence="1">
    <location>
        <begin position="320"/>
        <end position="338"/>
    </location>
</feature>
<evidence type="ECO:0000313" key="2">
    <source>
        <dbReference type="EMBL" id="KAK6497975.1"/>
    </source>
</evidence>
<proteinExistence type="predicted"/>
<feature type="region of interest" description="Disordered" evidence="1">
    <location>
        <begin position="314"/>
        <end position="338"/>
    </location>
</feature>
<dbReference type="AlphaFoldDB" id="A0AAN8P3Q7"/>
<keyword evidence="3" id="KW-1185">Reference proteome</keyword>
<comment type="caution">
    <text evidence="2">The sequence shown here is derived from an EMBL/GenBank/DDBJ whole genome shotgun (WGS) entry which is preliminary data.</text>
</comment>
<evidence type="ECO:0000313" key="3">
    <source>
        <dbReference type="Proteomes" id="UP001307849"/>
    </source>
</evidence>
<dbReference type="Proteomes" id="UP001307849">
    <property type="component" value="Unassembled WGS sequence"/>
</dbReference>
<dbReference type="EMBL" id="JAVHJM010000014">
    <property type="protein sequence ID" value="KAK6497975.1"/>
    <property type="molecule type" value="Genomic_DNA"/>
</dbReference>
<gene>
    <name evidence="2" type="ORF">TWF506_004220</name>
</gene>
<protein>
    <submittedName>
        <fullName evidence="2">Uncharacterized protein</fullName>
    </submittedName>
</protein>